<accession>A0A1H1PA21</accession>
<protein>
    <submittedName>
        <fullName evidence="7">H+/Cl- antiporter ClcA</fullName>
    </submittedName>
    <submittedName>
        <fullName evidence="8">H+/Cl-antiporter ClcA</fullName>
    </submittedName>
</protein>
<dbReference type="InterPro" id="IPR001807">
    <property type="entry name" value="ClC"/>
</dbReference>
<dbReference type="EMBL" id="SODL02000003">
    <property type="protein sequence ID" value="MCP2367973.1"/>
    <property type="molecule type" value="Genomic_DNA"/>
</dbReference>
<feature type="transmembrane region" description="Helical" evidence="6">
    <location>
        <begin position="157"/>
        <end position="184"/>
    </location>
</feature>
<feature type="transmembrane region" description="Helical" evidence="6">
    <location>
        <begin position="233"/>
        <end position="255"/>
    </location>
</feature>
<feature type="transmembrane region" description="Helical" evidence="6">
    <location>
        <begin position="196"/>
        <end position="213"/>
    </location>
</feature>
<keyword evidence="2 6" id="KW-0812">Transmembrane</keyword>
<reference evidence="9" key="1">
    <citation type="submission" date="2016-10" db="EMBL/GenBank/DDBJ databases">
        <authorList>
            <person name="Varghese N."/>
            <person name="Submissions S."/>
        </authorList>
    </citation>
    <scope>NUCLEOTIDE SEQUENCE [LARGE SCALE GENOMIC DNA]</scope>
    <source>
        <strain evidence="9">CPCC 202695</strain>
    </source>
</reference>
<evidence type="ECO:0000256" key="3">
    <source>
        <dbReference type="ARBA" id="ARBA00022989"/>
    </source>
</evidence>
<comment type="subcellular location">
    <subcellularLocation>
        <location evidence="1">Membrane</location>
        <topology evidence="1">Multi-pass membrane protein</topology>
    </subcellularLocation>
</comment>
<dbReference type="InterPro" id="IPR050368">
    <property type="entry name" value="ClC-type_chloride_channel"/>
</dbReference>
<feature type="transmembrane region" description="Helical" evidence="6">
    <location>
        <begin position="311"/>
        <end position="330"/>
    </location>
</feature>
<evidence type="ECO:0000256" key="2">
    <source>
        <dbReference type="ARBA" id="ARBA00022692"/>
    </source>
</evidence>
<dbReference type="OrthoDB" id="2729535at2"/>
<keyword evidence="3 6" id="KW-1133">Transmembrane helix</keyword>
<organism evidence="8 9">
    <name type="scientific">Agromyces flavus</name>
    <dbReference type="NCBI Taxonomy" id="589382"/>
    <lineage>
        <taxon>Bacteria</taxon>
        <taxon>Bacillati</taxon>
        <taxon>Actinomycetota</taxon>
        <taxon>Actinomycetes</taxon>
        <taxon>Micrococcales</taxon>
        <taxon>Microbacteriaceae</taxon>
        <taxon>Agromyces</taxon>
    </lineage>
</organism>
<dbReference type="AlphaFoldDB" id="A0A1H1PA21"/>
<dbReference type="NCBIfam" id="NF002971">
    <property type="entry name" value="PRK03655.1"/>
    <property type="match status" value="1"/>
</dbReference>
<feature type="transmembrane region" description="Helical" evidence="6">
    <location>
        <begin position="65"/>
        <end position="86"/>
    </location>
</feature>
<dbReference type="Proteomes" id="UP000199482">
    <property type="component" value="Chromosome I"/>
</dbReference>
<feature type="transmembrane region" description="Helical" evidence="6">
    <location>
        <begin position="267"/>
        <end position="291"/>
    </location>
</feature>
<dbReference type="CDD" id="cd00400">
    <property type="entry name" value="Voltage_gated_ClC"/>
    <property type="match status" value="1"/>
</dbReference>
<dbReference type="Gene3D" id="1.10.3080.10">
    <property type="entry name" value="Clc chloride channel"/>
    <property type="match status" value="1"/>
</dbReference>
<evidence type="ECO:0000256" key="1">
    <source>
        <dbReference type="ARBA" id="ARBA00004141"/>
    </source>
</evidence>
<feature type="region of interest" description="Disordered" evidence="5">
    <location>
        <begin position="419"/>
        <end position="443"/>
    </location>
</feature>
<gene>
    <name evidence="7" type="ORF">BCL57_002132</name>
    <name evidence="8" type="ORF">SAMN04489721_0729</name>
</gene>
<feature type="compositionally biased region" description="Pro residues" evidence="5">
    <location>
        <begin position="433"/>
        <end position="443"/>
    </location>
</feature>
<keyword evidence="10" id="KW-1185">Reference proteome</keyword>
<dbReference type="STRING" id="589382.SAMN04489721_0729"/>
<dbReference type="PRINTS" id="PR00762">
    <property type="entry name" value="CLCHANNEL"/>
</dbReference>
<dbReference type="SUPFAM" id="SSF81340">
    <property type="entry name" value="Clc chloride channel"/>
    <property type="match status" value="1"/>
</dbReference>
<dbReference type="InterPro" id="IPR014743">
    <property type="entry name" value="Cl-channel_core"/>
</dbReference>
<dbReference type="RefSeq" id="WP_092669355.1">
    <property type="nucleotide sequence ID" value="NZ_BMDN01000003.1"/>
</dbReference>
<dbReference type="Pfam" id="PF00654">
    <property type="entry name" value="Voltage_CLC"/>
    <property type="match status" value="1"/>
</dbReference>
<evidence type="ECO:0000256" key="5">
    <source>
        <dbReference type="SAM" id="MobiDB-lite"/>
    </source>
</evidence>
<evidence type="ECO:0000313" key="10">
    <source>
        <dbReference type="Proteomes" id="UP000893823"/>
    </source>
</evidence>
<evidence type="ECO:0000313" key="9">
    <source>
        <dbReference type="Proteomes" id="UP000199482"/>
    </source>
</evidence>
<feature type="transmembrane region" description="Helical" evidence="6">
    <location>
        <begin position="106"/>
        <end position="126"/>
    </location>
</feature>
<evidence type="ECO:0000256" key="4">
    <source>
        <dbReference type="ARBA" id="ARBA00023136"/>
    </source>
</evidence>
<evidence type="ECO:0000313" key="8">
    <source>
        <dbReference type="EMBL" id="SDS07479.1"/>
    </source>
</evidence>
<feature type="transmembrane region" description="Helical" evidence="6">
    <location>
        <begin position="133"/>
        <end position="151"/>
    </location>
</feature>
<name>A0A1H1PA21_9MICO</name>
<dbReference type="GO" id="GO:0015108">
    <property type="term" value="F:chloride transmembrane transporter activity"/>
    <property type="evidence" value="ECO:0007669"/>
    <property type="project" value="InterPro"/>
</dbReference>
<sequence>MTDARTDQAELPAPTPRQLALLAVPALIIGIITALMLWGLEAIAGVIEDYVWTTLPEGLGIDPSGWWIVVVLTTTGLLVGLGLQFIPGHGGPDSATTELFEPPVKLRVLPSMAIVTVLGLAGGVSLGPENPIILINVSLAVALLARFMPAVPPRLAMLMAASGTIGALFGTPVGAALLFTGALAAVRGGGALWDKLFLPLGSAAAGAATMHVLGQPPLVFDVPPSTVDPLDMLVGILVACVAVLLGLIAVVALPIVHRAFHALRSPILIATLGGFVLGLLGLLGGPITLFKGLEQMGEMLENPDAYSAGDLVLITFVKIAALVVAASAAFRGGRVFPATFIGVAIGMFAAAVIPGFPLGLAVACGLIGMLLVATRDGWISLFMAAAVSGDIALLPWLCVIILPAWLLVSRAPELRIVPKKPAQEQPHADASAAPPPPRPADGV</sequence>
<proteinExistence type="predicted"/>
<dbReference type="EMBL" id="LT629755">
    <property type="protein sequence ID" value="SDS07479.1"/>
    <property type="molecule type" value="Genomic_DNA"/>
</dbReference>
<feature type="transmembrane region" description="Helical" evidence="6">
    <location>
        <begin position="20"/>
        <end position="44"/>
    </location>
</feature>
<evidence type="ECO:0000256" key="6">
    <source>
        <dbReference type="SAM" id="Phobius"/>
    </source>
</evidence>
<dbReference type="GO" id="GO:0005886">
    <property type="term" value="C:plasma membrane"/>
    <property type="evidence" value="ECO:0007669"/>
    <property type="project" value="TreeGrafter"/>
</dbReference>
<evidence type="ECO:0000313" key="7">
    <source>
        <dbReference type="EMBL" id="MCP2367973.1"/>
    </source>
</evidence>
<dbReference type="PANTHER" id="PTHR43427:SF9">
    <property type="entry name" value="ION-TRANSPORT PROTEIN YFEO-RELATED"/>
    <property type="match status" value="1"/>
</dbReference>
<keyword evidence="4 6" id="KW-0472">Membrane</keyword>
<feature type="transmembrane region" description="Helical" evidence="6">
    <location>
        <begin position="378"/>
        <end position="408"/>
    </location>
</feature>
<dbReference type="PANTHER" id="PTHR43427">
    <property type="entry name" value="CHLORIDE CHANNEL PROTEIN CLC-E"/>
    <property type="match status" value="1"/>
</dbReference>
<dbReference type="Proteomes" id="UP000893823">
    <property type="component" value="Unassembled WGS sequence"/>
</dbReference>
<reference evidence="7" key="3">
    <citation type="submission" date="2022-06" db="EMBL/GenBank/DDBJ databases">
        <title>Genomic Encyclopedia of Type Strains, Phase III (KMG-III): the genomes of soil and plant-associated and newly described type strains.</title>
        <authorList>
            <person name="Whitman W."/>
        </authorList>
    </citation>
    <scope>NUCLEOTIDE SEQUENCE</scope>
    <source>
        <strain evidence="7">CPCC 202695</strain>
    </source>
</reference>
<feature type="transmembrane region" description="Helical" evidence="6">
    <location>
        <begin position="342"/>
        <end position="372"/>
    </location>
</feature>
<reference evidence="8" key="2">
    <citation type="submission" date="2016-10" db="EMBL/GenBank/DDBJ databases">
        <authorList>
            <person name="de Groot N.N."/>
        </authorList>
    </citation>
    <scope>NUCLEOTIDE SEQUENCE [LARGE SCALE GENOMIC DNA]</scope>
    <source>
        <strain evidence="8">CPCC 202695</strain>
    </source>
</reference>